<protein>
    <submittedName>
        <fullName evidence="3">Glycosyltransferase involved in cell wall biosynthesis</fullName>
    </submittedName>
</protein>
<name>A0A840P4G3_9ACTN</name>
<proteinExistence type="predicted"/>
<reference evidence="3 4" key="1">
    <citation type="submission" date="2020-08" db="EMBL/GenBank/DDBJ databases">
        <title>Genomic Encyclopedia of Type Strains, Phase IV (KMG-IV): sequencing the most valuable type-strain genomes for metagenomic binning, comparative biology and taxonomic classification.</title>
        <authorList>
            <person name="Goeker M."/>
        </authorList>
    </citation>
    <scope>NUCLEOTIDE SEQUENCE [LARGE SCALE GENOMIC DNA]</scope>
    <source>
        <strain evidence="3 4">DSM 45615</strain>
    </source>
</reference>
<dbReference type="Proteomes" id="UP000578449">
    <property type="component" value="Unassembled WGS sequence"/>
</dbReference>
<sequence length="534" mass="59691">MKAPRIRHNDYSVLTPPELGAWRPRLTVSVIIAAYGHQDKLDLTLAALAGQSYPSHLLEVIVIDDGTAPPLRLPEIAPERTRLLRTEEGSRGRANARNVGLEVADGDVVHWLDADMVTHHDEVEAHMRWHHLAGYLVVMGYVRYVEEDWPAPAEVYAAVSAGAGEKLFDLEASEPHQWIVDLAERTDGLRAAKDTAYRVHVTNAASVNARLLRETGPLQTELVLGEDTELGYRLAQHGAAFVLEPQARSWHLGRSMMMRDGDRVSRYNRVFVPDRVAHMRWQRTHPKRQYLVPYVEVVVDATGASYEDTRATVDGVLAGSLHDLQVTLVGPWSTLAEDRRSPQYSPNLDLLLVHGLYRHDGRVRYVERLPESAAPTPYRLTCPPGWVPGPDSLRRMVALAADQGYGLISVALDETDVVVTARLEHTGAYARARLVAAPGEPLDDAVEDVAGTYWVDGATWGWLPAAEAPEPKAQQPARPAPSGKPGQEVVRLREENARLERRIAQLTDELERVRLSASRPRRRRLPFPRRPERR</sequence>
<feature type="region of interest" description="Disordered" evidence="1">
    <location>
        <begin position="515"/>
        <end position="534"/>
    </location>
</feature>
<dbReference type="SUPFAM" id="SSF53448">
    <property type="entry name" value="Nucleotide-diphospho-sugar transferases"/>
    <property type="match status" value="1"/>
</dbReference>
<organism evidence="3 4">
    <name type="scientific">Thermocatellispora tengchongensis</name>
    <dbReference type="NCBI Taxonomy" id="1073253"/>
    <lineage>
        <taxon>Bacteria</taxon>
        <taxon>Bacillati</taxon>
        <taxon>Actinomycetota</taxon>
        <taxon>Actinomycetes</taxon>
        <taxon>Streptosporangiales</taxon>
        <taxon>Streptosporangiaceae</taxon>
        <taxon>Thermocatellispora</taxon>
    </lineage>
</organism>
<dbReference type="Gene3D" id="3.90.550.10">
    <property type="entry name" value="Spore Coat Polysaccharide Biosynthesis Protein SpsA, Chain A"/>
    <property type="match status" value="1"/>
</dbReference>
<accession>A0A840P4G3</accession>
<dbReference type="Pfam" id="PF00535">
    <property type="entry name" value="Glycos_transf_2"/>
    <property type="match status" value="1"/>
</dbReference>
<dbReference type="InterPro" id="IPR001173">
    <property type="entry name" value="Glyco_trans_2-like"/>
</dbReference>
<evidence type="ECO:0000313" key="3">
    <source>
        <dbReference type="EMBL" id="MBB5130935.1"/>
    </source>
</evidence>
<evidence type="ECO:0000256" key="1">
    <source>
        <dbReference type="SAM" id="MobiDB-lite"/>
    </source>
</evidence>
<feature type="region of interest" description="Disordered" evidence="1">
    <location>
        <begin position="469"/>
        <end position="490"/>
    </location>
</feature>
<comment type="caution">
    <text evidence="3">The sequence shown here is derived from an EMBL/GenBank/DDBJ whole genome shotgun (WGS) entry which is preliminary data.</text>
</comment>
<dbReference type="PANTHER" id="PTHR43685">
    <property type="entry name" value="GLYCOSYLTRANSFERASE"/>
    <property type="match status" value="1"/>
</dbReference>
<dbReference type="InterPro" id="IPR050834">
    <property type="entry name" value="Glycosyltransf_2"/>
</dbReference>
<feature type="compositionally biased region" description="Low complexity" evidence="1">
    <location>
        <begin position="469"/>
        <end position="481"/>
    </location>
</feature>
<dbReference type="EMBL" id="JACHGN010000001">
    <property type="protein sequence ID" value="MBB5130935.1"/>
    <property type="molecule type" value="Genomic_DNA"/>
</dbReference>
<feature type="compositionally biased region" description="Basic residues" evidence="1">
    <location>
        <begin position="519"/>
        <end position="534"/>
    </location>
</feature>
<dbReference type="RefSeq" id="WP_185047745.1">
    <property type="nucleotide sequence ID" value="NZ_BAABIX010000013.1"/>
</dbReference>
<dbReference type="AlphaFoldDB" id="A0A840P4G3"/>
<keyword evidence="3" id="KW-0808">Transferase</keyword>
<dbReference type="GO" id="GO:0016740">
    <property type="term" value="F:transferase activity"/>
    <property type="evidence" value="ECO:0007669"/>
    <property type="project" value="UniProtKB-KW"/>
</dbReference>
<dbReference type="CDD" id="cd00761">
    <property type="entry name" value="Glyco_tranf_GTA_type"/>
    <property type="match status" value="1"/>
</dbReference>
<gene>
    <name evidence="3" type="ORF">HNP84_000623</name>
</gene>
<dbReference type="PANTHER" id="PTHR43685:SF3">
    <property type="entry name" value="SLR2126 PROTEIN"/>
    <property type="match status" value="1"/>
</dbReference>
<keyword evidence="4" id="KW-1185">Reference proteome</keyword>
<dbReference type="InterPro" id="IPR029044">
    <property type="entry name" value="Nucleotide-diphossugar_trans"/>
</dbReference>
<evidence type="ECO:0000313" key="4">
    <source>
        <dbReference type="Proteomes" id="UP000578449"/>
    </source>
</evidence>
<feature type="domain" description="Glycosyltransferase 2-like" evidence="2">
    <location>
        <begin position="29"/>
        <end position="149"/>
    </location>
</feature>
<evidence type="ECO:0000259" key="2">
    <source>
        <dbReference type="Pfam" id="PF00535"/>
    </source>
</evidence>